<dbReference type="GO" id="GO:0005912">
    <property type="term" value="C:adherens junction"/>
    <property type="evidence" value="ECO:0007669"/>
    <property type="project" value="TreeGrafter"/>
</dbReference>
<feature type="compositionally biased region" description="Acidic residues" evidence="4">
    <location>
        <begin position="411"/>
        <end position="421"/>
    </location>
</feature>
<keyword evidence="7" id="KW-1185">Reference proteome</keyword>
<organism evidence="6 7">
    <name type="scientific">Coptotermes formosanus</name>
    <name type="common">Formosan subterranean termite</name>
    <dbReference type="NCBI Taxonomy" id="36987"/>
    <lineage>
        <taxon>Eukaryota</taxon>
        <taxon>Metazoa</taxon>
        <taxon>Ecdysozoa</taxon>
        <taxon>Arthropoda</taxon>
        <taxon>Hexapoda</taxon>
        <taxon>Insecta</taxon>
        <taxon>Pterygota</taxon>
        <taxon>Neoptera</taxon>
        <taxon>Polyneoptera</taxon>
        <taxon>Dictyoptera</taxon>
        <taxon>Blattodea</taxon>
        <taxon>Blattoidea</taxon>
        <taxon>Termitoidae</taxon>
        <taxon>Rhinotermitidae</taxon>
        <taxon>Coptotermes</taxon>
    </lineage>
</organism>
<evidence type="ECO:0000256" key="3">
    <source>
        <dbReference type="ARBA" id="ARBA00023038"/>
    </source>
</evidence>
<feature type="compositionally biased region" description="Low complexity" evidence="4">
    <location>
        <begin position="467"/>
        <end position="485"/>
    </location>
</feature>
<dbReference type="InParanoid" id="A0A6L2QE46"/>
<dbReference type="EMBL" id="BLKM01002183">
    <property type="protein sequence ID" value="GFG40477.1"/>
    <property type="molecule type" value="Genomic_DNA"/>
</dbReference>
<dbReference type="GO" id="GO:0030018">
    <property type="term" value="C:Z disc"/>
    <property type="evidence" value="ECO:0007669"/>
    <property type="project" value="TreeGrafter"/>
</dbReference>
<feature type="region of interest" description="Disordered" evidence="4">
    <location>
        <begin position="395"/>
        <end position="428"/>
    </location>
</feature>
<keyword evidence="3" id="KW-0479">Metal-binding</keyword>
<dbReference type="PANTHER" id="PTHR24214">
    <property type="entry name" value="PDZ AND LIM DOMAIN PROTEIN ZASP"/>
    <property type="match status" value="1"/>
</dbReference>
<dbReference type="GO" id="GO:0051371">
    <property type="term" value="F:muscle alpha-actinin binding"/>
    <property type="evidence" value="ECO:0007669"/>
    <property type="project" value="TreeGrafter"/>
</dbReference>
<dbReference type="SMART" id="SM00228">
    <property type="entry name" value="PDZ"/>
    <property type="match status" value="1"/>
</dbReference>
<dbReference type="GO" id="GO:0030036">
    <property type="term" value="P:actin cytoskeleton organization"/>
    <property type="evidence" value="ECO:0007669"/>
    <property type="project" value="TreeGrafter"/>
</dbReference>
<feature type="domain" description="PDZ" evidence="5">
    <location>
        <begin position="7"/>
        <end position="89"/>
    </location>
</feature>
<dbReference type="Proteomes" id="UP000502823">
    <property type="component" value="Unassembled WGS sequence"/>
</dbReference>
<dbReference type="GO" id="GO:0001725">
    <property type="term" value="C:stress fiber"/>
    <property type="evidence" value="ECO:0007669"/>
    <property type="project" value="TreeGrafter"/>
</dbReference>
<sequence length="493" mass="54939">MAPKLLNILLQRDDSNVQWGFRLSGGKDLAKPLTIVKVVPGTLASQYFVAGDIVLEIQGYSAKDLLHVEAIDLVRQPLKSLALLVQKTDHVPASIWGPVPVLRRPSQWLRHSSSSPANSYYESKTGYRPASMTRQNFEAVTKNFLQQELVARTACTPTTVDSQMKQHFVSFCNNVSEAPTEMPQTVYPAEMVNQASSATQHVNIDFSQALATDVRPRGGKAHCAQEHGEIVYCEVQQPDHNLQELQGSHKIISEIPHTTNNTYQSQESIRAIPEHEIQSLNEAIKFTQLSETCQNAHLRQENVNMFRNTCDKRVIGSTKEASNAKLWIPVSRDADKHRLVTEKSVIPPTADILKRPLSPEFTVFPNSKSNSLLKLVLRKSLGNYSPEDFEKMKATATQVHDENDNDKDSDTEKDDNEDEDSASISYDSSLAGSSSVIFDRYWMSDSDEAGYSDDSGPLQQHRKYPDSASRNSSWSSTSSPLPHSSRTSDDYAG</sequence>
<feature type="compositionally biased region" description="Basic and acidic residues" evidence="4">
    <location>
        <begin position="395"/>
        <end position="410"/>
    </location>
</feature>
<feature type="region of interest" description="Disordered" evidence="4">
    <location>
        <begin position="448"/>
        <end position="493"/>
    </location>
</feature>
<dbReference type="OrthoDB" id="445995at2759"/>
<reference evidence="7" key="1">
    <citation type="submission" date="2020-01" db="EMBL/GenBank/DDBJ databases">
        <title>Draft genome sequence of the Termite Coptotermes fromosanus.</title>
        <authorList>
            <person name="Itakura S."/>
            <person name="Yosikawa Y."/>
            <person name="Umezawa K."/>
        </authorList>
    </citation>
    <scope>NUCLEOTIDE SEQUENCE [LARGE SCALE GENOMIC DNA]</scope>
</reference>
<evidence type="ECO:0000313" key="6">
    <source>
        <dbReference type="EMBL" id="GFG40477.1"/>
    </source>
</evidence>
<evidence type="ECO:0000313" key="7">
    <source>
        <dbReference type="Proteomes" id="UP000502823"/>
    </source>
</evidence>
<name>A0A6L2QE46_COPFO</name>
<proteinExistence type="predicted"/>
<accession>A0A6L2QE46</accession>
<dbReference type="InterPro" id="IPR050604">
    <property type="entry name" value="PDZ-LIM_domain"/>
</dbReference>
<comment type="subcellular location">
    <subcellularLocation>
        <location evidence="1">Cytoplasm</location>
    </subcellularLocation>
</comment>
<dbReference type="Pfam" id="PF00595">
    <property type="entry name" value="PDZ"/>
    <property type="match status" value="1"/>
</dbReference>
<protein>
    <recommendedName>
        <fullName evidence="5">PDZ domain-containing protein</fullName>
    </recommendedName>
</protein>
<comment type="caution">
    <text evidence="6">The sequence shown here is derived from an EMBL/GenBank/DDBJ whole genome shotgun (WGS) entry which is preliminary data.</text>
</comment>
<dbReference type="PROSITE" id="PS50106">
    <property type="entry name" value="PDZ"/>
    <property type="match status" value="1"/>
</dbReference>
<dbReference type="SUPFAM" id="SSF50156">
    <property type="entry name" value="PDZ domain-like"/>
    <property type="match status" value="1"/>
</dbReference>
<evidence type="ECO:0000256" key="4">
    <source>
        <dbReference type="SAM" id="MobiDB-lite"/>
    </source>
</evidence>
<keyword evidence="2" id="KW-0963">Cytoplasm</keyword>
<gene>
    <name evidence="6" type="ORF">Cfor_06489</name>
</gene>
<dbReference type="GO" id="GO:0061061">
    <property type="term" value="P:muscle structure development"/>
    <property type="evidence" value="ECO:0007669"/>
    <property type="project" value="TreeGrafter"/>
</dbReference>
<dbReference type="GO" id="GO:0031941">
    <property type="term" value="C:filamentous actin"/>
    <property type="evidence" value="ECO:0007669"/>
    <property type="project" value="TreeGrafter"/>
</dbReference>
<dbReference type="GO" id="GO:0007507">
    <property type="term" value="P:heart development"/>
    <property type="evidence" value="ECO:0007669"/>
    <property type="project" value="TreeGrafter"/>
</dbReference>
<evidence type="ECO:0000256" key="1">
    <source>
        <dbReference type="ARBA" id="ARBA00004496"/>
    </source>
</evidence>
<keyword evidence="3" id="KW-0440">LIM domain</keyword>
<evidence type="ECO:0000259" key="5">
    <source>
        <dbReference type="PROSITE" id="PS50106"/>
    </source>
</evidence>
<dbReference type="InterPro" id="IPR001478">
    <property type="entry name" value="PDZ"/>
</dbReference>
<dbReference type="InterPro" id="IPR036034">
    <property type="entry name" value="PDZ_sf"/>
</dbReference>
<evidence type="ECO:0000256" key="2">
    <source>
        <dbReference type="ARBA" id="ARBA00022490"/>
    </source>
</evidence>
<keyword evidence="3" id="KW-0862">Zinc</keyword>
<dbReference type="Gene3D" id="2.30.42.10">
    <property type="match status" value="1"/>
</dbReference>
<dbReference type="PANTHER" id="PTHR24214:SF38">
    <property type="entry name" value="PDZ AND LIM DOMAIN PROTEIN ZASP-RELATED"/>
    <property type="match status" value="1"/>
</dbReference>
<dbReference type="GO" id="GO:0003779">
    <property type="term" value="F:actin binding"/>
    <property type="evidence" value="ECO:0007669"/>
    <property type="project" value="TreeGrafter"/>
</dbReference>
<dbReference type="AlphaFoldDB" id="A0A6L2QE46"/>